<protein>
    <recommendedName>
        <fullName evidence="8">Glycosyltransferase 2-like domain-containing protein</fullName>
    </recommendedName>
</protein>
<dbReference type="GO" id="GO:0099621">
    <property type="term" value="F:undecaprenyl-phosphate 4-deoxy-4-formamido-L-arabinose transferase activity"/>
    <property type="evidence" value="ECO:0007669"/>
    <property type="project" value="TreeGrafter"/>
</dbReference>
<evidence type="ECO:0000256" key="6">
    <source>
        <dbReference type="ARBA" id="ARBA00022989"/>
    </source>
</evidence>
<organism evidence="9 10">
    <name type="scientific">Candidatus Daviesbacteria bacterium RIFCSPHIGHO2_02_FULL_43_12</name>
    <dbReference type="NCBI Taxonomy" id="1797776"/>
    <lineage>
        <taxon>Bacteria</taxon>
        <taxon>Candidatus Daviesiibacteriota</taxon>
    </lineage>
</organism>
<keyword evidence="7" id="KW-0472">Membrane</keyword>
<keyword evidence="2" id="KW-0328">Glycosyltransferase</keyword>
<evidence type="ECO:0000256" key="5">
    <source>
        <dbReference type="ARBA" id="ARBA00022985"/>
    </source>
</evidence>
<feature type="domain" description="Glycosyltransferase 2-like" evidence="8">
    <location>
        <begin position="5"/>
        <end position="166"/>
    </location>
</feature>
<keyword evidence="5" id="KW-0448">Lipopolysaccharide biosynthesis</keyword>
<comment type="caution">
    <text evidence="9">The sequence shown here is derived from an EMBL/GenBank/DDBJ whole genome shotgun (WGS) entry which is preliminary data.</text>
</comment>
<keyword evidence="3" id="KW-0808">Transferase</keyword>
<dbReference type="EMBL" id="MFDD01000002">
    <property type="protein sequence ID" value="OGE41434.1"/>
    <property type="molecule type" value="Genomic_DNA"/>
</dbReference>
<dbReference type="SUPFAM" id="SSF53448">
    <property type="entry name" value="Nucleotide-diphospho-sugar transferases"/>
    <property type="match status" value="1"/>
</dbReference>
<keyword evidence="4" id="KW-0812">Transmembrane</keyword>
<keyword evidence="6" id="KW-1133">Transmembrane helix</keyword>
<dbReference type="Gene3D" id="3.90.550.10">
    <property type="entry name" value="Spore Coat Polysaccharide Biosynthesis Protein SpsA, Chain A"/>
    <property type="match status" value="1"/>
</dbReference>
<evidence type="ECO:0000256" key="4">
    <source>
        <dbReference type="ARBA" id="ARBA00022692"/>
    </source>
</evidence>
<dbReference type="GO" id="GO:0009103">
    <property type="term" value="P:lipopolysaccharide biosynthetic process"/>
    <property type="evidence" value="ECO:0007669"/>
    <property type="project" value="UniProtKB-KW"/>
</dbReference>
<evidence type="ECO:0000256" key="2">
    <source>
        <dbReference type="ARBA" id="ARBA00022676"/>
    </source>
</evidence>
<sequence length="232" mass="26381">MNSLSVFLPAFNEEENIASTISNVQQGLDLCKLKNYEIIVVNDASTDQTAKVVESLQAKYPKLRLVTHPTNLGYGGALKTGFQESKYEWVAFTDSDGQFDFKEITKFIEKTDSADLIVGYRIARADPFRRKVLTYGWKTIALLLLGLSVKDYSCGFKLIKKSVYNAVLPLETEEKVTQIEFLVKAKKRGFQFAEVGVNHYPRRFGSPTGGSIFSKVFFKSFVDLFILWWKLR</sequence>
<evidence type="ECO:0000256" key="3">
    <source>
        <dbReference type="ARBA" id="ARBA00022679"/>
    </source>
</evidence>
<gene>
    <name evidence="9" type="ORF">A3D25_02420</name>
</gene>
<dbReference type="Pfam" id="PF00535">
    <property type="entry name" value="Glycos_transf_2"/>
    <property type="match status" value="1"/>
</dbReference>
<dbReference type="InterPro" id="IPR001173">
    <property type="entry name" value="Glyco_trans_2-like"/>
</dbReference>
<dbReference type="InterPro" id="IPR050256">
    <property type="entry name" value="Glycosyltransferase_2"/>
</dbReference>
<dbReference type="PANTHER" id="PTHR48090:SF3">
    <property type="entry name" value="UNDECAPRENYL-PHOSPHATE 4-DEOXY-4-FORMAMIDO-L-ARABINOSE TRANSFERASE"/>
    <property type="match status" value="1"/>
</dbReference>
<dbReference type="AlphaFoldDB" id="A0A1F5KKN5"/>
<dbReference type="PANTHER" id="PTHR48090">
    <property type="entry name" value="UNDECAPRENYL-PHOSPHATE 4-DEOXY-4-FORMAMIDO-L-ARABINOSE TRANSFERASE-RELATED"/>
    <property type="match status" value="1"/>
</dbReference>
<name>A0A1F5KKN5_9BACT</name>
<proteinExistence type="predicted"/>
<dbReference type="CDD" id="cd04179">
    <property type="entry name" value="DPM_DPG-synthase_like"/>
    <property type="match status" value="1"/>
</dbReference>
<dbReference type="Proteomes" id="UP000177328">
    <property type="component" value="Unassembled WGS sequence"/>
</dbReference>
<evidence type="ECO:0000259" key="8">
    <source>
        <dbReference type="Pfam" id="PF00535"/>
    </source>
</evidence>
<accession>A0A1F5KKN5</accession>
<evidence type="ECO:0000256" key="7">
    <source>
        <dbReference type="ARBA" id="ARBA00023136"/>
    </source>
</evidence>
<evidence type="ECO:0000313" key="10">
    <source>
        <dbReference type="Proteomes" id="UP000177328"/>
    </source>
</evidence>
<reference evidence="9 10" key="1">
    <citation type="journal article" date="2016" name="Nat. Commun.">
        <title>Thousands of microbial genomes shed light on interconnected biogeochemical processes in an aquifer system.</title>
        <authorList>
            <person name="Anantharaman K."/>
            <person name="Brown C.T."/>
            <person name="Hug L.A."/>
            <person name="Sharon I."/>
            <person name="Castelle C.J."/>
            <person name="Probst A.J."/>
            <person name="Thomas B.C."/>
            <person name="Singh A."/>
            <person name="Wilkins M.J."/>
            <person name="Karaoz U."/>
            <person name="Brodie E.L."/>
            <person name="Williams K.H."/>
            <person name="Hubbard S.S."/>
            <person name="Banfield J.F."/>
        </authorList>
    </citation>
    <scope>NUCLEOTIDE SEQUENCE [LARGE SCALE GENOMIC DNA]</scope>
</reference>
<evidence type="ECO:0000313" key="9">
    <source>
        <dbReference type="EMBL" id="OGE41434.1"/>
    </source>
</evidence>
<dbReference type="InterPro" id="IPR029044">
    <property type="entry name" value="Nucleotide-diphossugar_trans"/>
</dbReference>
<dbReference type="GO" id="GO:0005886">
    <property type="term" value="C:plasma membrane"/>
    <property type="evidence" value="ECO:0007669"/>
    <property type="project" value="TreeGrafter"/>
</dbReference>
<evidence type="ECO:0000256" key="1">
    <source>
        <dbReference type="ARBA" id="ARBA00022475"/>
    </source>
</evidence>
<keyword evidence="1" id="KW-1003">Cell membrane</keyword>